<feature type="region of interest" description="Disordered" evidence="1">
    <location>
        <begin position="1"/>
        <end position="174"/>
    </location>
</feature>
<proteinExistence type="predicted"/>
<evidence type="ECO:0000256" key="1">
    <source>
        <dbReference type="SAM" id="MobiDB-lite"/>
    </source>
</evidence>
<dbReference type="GO" id="GO:0031012">
    <property type="term" value="C:extracellular matrix"/>
    <property type="evidence" value="ECO:0007669"/>
    <property type="project" value="TreeGrafter"/>
</dbReference>
<dbReference type="EMBL" id="MN739178">
    <property type="protein sequence ID" value="QHS92382.1"/>
    <property type="molecule type" value="Genomic_DNA"/>
</dbReference>
<dbReference type="AlphaFoldDB" id="A0A6C0BK36"/>
<evidence type="ECO:0000313" key="2">
    <source>
        <dbReference type="EMBL" id="QHS92382.1"/>
    </source>
</evidence>
<protein>
    <submittedName>
        <fullName evidence="2">Uncharacterized protein</fullName>
    </submittedName>
</protein>
<dbReference type="GO" id="GO:0030020">
    <property type="term" value="F:extracellular matrix structural constituent conferring tensile strength"/>
    <property type="evidence" value="ECO:0007669"/>
    <property type="project" value="TreeGrafter"/>
</dbReference>
<accession>A0A6C0BK36</accession>
<dbReference type="InterPro" id="IPR008160">
    <property type="entry name" value="Collagen"/>
</dbReference>
<dbReference type="Pfam" id="PF01391">
    <property type="entry name" value="Collagen"/>
    <property type="match status" value="1"/>
</dbReference>
<dbReference type="PANTHER" id="PTHR24023">
    <property type="entry name" value="COLLAGEN ALPHA"/>
    <property type="match status" value="1"/>
</dbReference>
<sequence>MNSSDESDCEHDHSCTYQSDQCPPYPCPPGPRGPRGPRGPLGPAGIPGLAGPVGPYGTGPTGMSLTGPTGPKGSVGAMGLRGYTGPTGRGAPGPQGPRGLTGYTGPTGQGLPGPRGPTGYPGPRGLTGYTGPTGRTGPRGPTGFQGLTGATGRTGPTGRTGSTGPTGNTGPIGATGTRIYTDNLTSGVISDTIADLFARTPPTGTLGLDLETYALWVYNPPWTPQAPSSDPYSYYDTENWLIYVVTAGVSAQLLVGHEGDLFFDGATADFYVSQGGQWIYYCNTTGRTGYTGPTGKTGNTGPTGPIGTGPTGPTGNTGPMGLTGYTGPTGAGSTGPMGVTGSTGDTGATGGTGTLILGPSPQYLGPSFPDYATLMANIRPISTYGLERDNSALFISDGVTWTQIPPTGSPFYFHDSEDLTQMAIYSCTPLHVSTLWTVRIGDFMIESNEAKMYEEGPSGWFYLTTLGPTGSTGPTGQFPGSIPSLAITNTTNSISTSSGVLTVNGGIGLAQSMFMGGALVIQGNTGLADNAVYGLILTSGYPSPVSGRIFIGDGSGWRTYLSKRFGGITTDLFAFQDDGTLTTQVLAATGTTDSTSTSTGTVITNGGLGVAQTAHIGDGTDASSTSTGSLIVHGGVGISGECYVRGIIHVGGNIEAEAIRITRAFGTTYIQSYANPFQPIVFAPGGDTISKLTIENTAVTVPQTTGSTSTSTGALVVAGGVGIAQSLHVGDGTDSSTTATGSLVVHGGIGVANTIQIGGECNITGTLTKGGGSFVIPHPDPSKSNWKLRHCFVETNTRGDNIYRYVITTANCQAARELPTYFKFLNENPQVWVSGTTVGNHGVGEVNEELSTVTIHVNQDGRYNVLVIGTRKDQLMKDYWDQYQEEVPSP</sequence>
<dbReference type="GO" id="GO:0030198">
    <property type="term" value="P:extracellular matrix organization"/>
    <property type="evidence" value="ECO:0007669"/>
    <property type="project" value="TreeGrafter"/>
</dbReference>
<dbReference type="PANTHER" id="PTHR24023:SF1095">
    <property type="entry name" value="EGF-LIKE DOMAIN-CONTAINING PROTEIN"/>
    <property type="match status" value="1"/>
</dbReference>
<feature type="compositionally biased region" description="Pro residues" evidence="1">
    <location>
        <begin position="23"/>
        <end position="34"/>
    </location>
</feature>
<feature type="compositionally biased region" description="Low complexity" evidence="1">
    <location>
        <begin position="41"/>
        <end position="53"/>
    </location>
</feature>
<dbReference type="InterPro" id="IPR050149">
    <property type="entry name" value="Collagen_superfamily"/>
</dbReference>
<dbReference type="GO" id="GO:0005615">
    <property type="term" value="C:extracellular space"/>
    <property type="evidence" value="ECO:0007669"/>
    <property type="project" value="TreeGrafter"/>
</dbReference>
<feature type="compositionally biased region" description="Low complexity" evidence="1">
    <location>
        <begin position="117"/>
        <end position="174"/>
    </location>
</feature>
<organism evidence="2">
    <name type="scientific">viral metagenome</name>
    <dbReference type="NCBI Taxonomy" id="1070528"/>
    <lineage>
        <taxon>unclassified sequences</taxon>
        <taxon>metagenomes</taxon>
        <taxon>organismal metagenomes</taxon>
    </lineage>
</organism>
<reference evidence="2" key="1">
    <citation type="journal article" date="2020" name="Nature">
        <title>Giant virus diversity and host interactions through global metagenomics.</title>
        <authorList>
            <person name="Schulz F."/>
            <person name="Roux S."/>
            <person name="Paez-Espino D."/>
            <person name="Jungbluth S."/>
            <person name="Walsh D.A."/>
            <person name="Denef V.J."/>
            <person name="McMahon K.D."/>
            <person name="Konstantinidis K.T."/>
            <person name="Eloe-Fadrosh E.A."/>
            <person name="Kyrpides N.C."/>
            <person name="Woyke T."/>
        </authorList>
    </citation>
    <scope>NUCLEOTIDE SEQUENCE</scope>
    <source>
        <strain evidence="2">GVMAG-M-3300014204-73</strain>
    </source>
</reference>
<name>A0A6C0BK36_9ZZZZ</name>